<organism evidence="2 3">
    <name type="scientific">Crepidotus variabilis</name>
    <dbReference type="NCBI Taxonomy" id="179855"/>
    <lineage>
        <taxon>Eukaryota</taxon>
        <taxon>Fungi</taxon>
        <taxon>Dikarya</taxon>
        <taxon>Basidiomycota</taxon>
        <taxon>Agaricomycotina</taxon>
        <taxon>Agaricomycetes</taxon>
        <taxon>Agaricomycetidae</taxon>
        <taxon>Agaricales</taxon>
        <taxon>Agaricineae</taxon>
        <taxon>Crepidotaceae</taxon>
        <taxon>Crepidotus</taxon>
    </lineage>
</organism>
<evidence type="ECO:0000313" key="2">
    <source>
        <dbReference type="EMBL" id="KAF9535625.1"/>
    </source>
</evidence>
<feature type="transmembrane region" description="Helical" evidence="1">
    <location>
        <begin position="35"/>
        <end position="55"/>
    </location>
</feature>
<keyword evidence="1" id="KW-1133">Transmembrane helix</keyword>
<evidence type="ECO:0000256" key="1">
    <source>
        <dbReference type="SAM" id="Phobius"/>
    </source>
</evidence>
<sequence>MDQRQPEQKDSQSRYSQVNRTLAPPMATLQQRLTVQIPFLKSVFWTVCVILTVYVHQSIAKREVSATRNRSTSPSLDTLAKSYECLLLNVE</sequence>
<proteinExistence type="predicted"/>
<dbReference type="EMBL" id="MU157824">
    <property type="protein sequence ID" value="KAF9535625.1"/>
    <property type="molecule type" value="Genomic_DNA"/>
</dbReference>
<keyword evidence="3" id="KW-1185">Reference proteome</keyword>
<reference evidence="2" key="1">
    <citation type="submission" date="2020-11" db="EMBL/GenBank/DDBJ databases">
        <authorList>
            <consortium name="DOE Joint Genome Institute"/>
            <person name="Ahrendt S."/>
            <person name="Riley R."/>
            <person name="Andreopoulos W."/>
            <person name="Labutti K."/>
            <person name="Pangilinan J."/>
            <person name="Ruiz-Duenas F.J."/>
            <person name="Barrasa J.M."/>
            <person name="Sanchez-Garcia M."/>
            <person name="Camarero S."/>
            <person name="Miyauchi S."/>
            <person name="Serrano A."/>
            <person name="Linde D."/>
            <person name="Babiker R."/>
            <person name="Drula E."/>
            <person name="Ayuso-Fernandez I."/>
            <person name="Pacheco R."/>
            <person name="Padilla G."/>
            <person name="Ferreira P."/>
            <person name="Barriuso J."/>
            <person name="Kellner H."/>
            <person name="Castanera R."/>
            <person name="Alfaro M."/>
            <person name="Ramirez L."/>
            <person name="Pisabarro A.G."/>
            <person name="Kuo A."/>
            <person name="Tritt A."/>
            <person name="Lipzen A."/>
            <person name="He G."/>
            <person name="Yan M."/>
            <person name="Ng V."/>
            <person name="Cullen D."/>
            <person name="Martin F."/>
            <person name="Rosso M.-N."/>
            <person name="Henrissat B."/>
            <person name="Hibbett D."/>
            <person name="Martinez A.T."/>
            <person name="Grigoriev I.V."/>
        </authorList>
    </citation>
    <scope>NUCLEOTIDE SEQUENCE</scope>
    <source>
        <strain evidence="2">CBS 506.95</strain>
    </source>
</reference>
<keyword evidence="1" id="KW-0812">Transmembrane</keyword>
<keyword evidence="1" id="KW-0472">Membrane</keyword>
<dbReference type="Proteomes" id="UP000807306">
    <property type="component" value="Unassembled WGS sequence"/>
</dbReference>
<comment type="caution">
    <text evidence="2">The sequence shown here is derived from an EMBL/GenBank/DDBJ whole genome shotgun (WGS) entry which is preliminary data.</text>
</comment>
<dbReference type="AlphaFoldDB" id="A0A9P6JX68"/>
<gene>
    <name evidence="2" type="ORF">CPB83DRAFT_22257</name>
</gene>
<accession>A0A9P6JX68</accession>
<name>A0A9P6JX68_9AGAR</name>
<evidence type="ECO:0000313" key="3">
    <source>
        <dbReference type="Proteomes" id="UP000807306"/>
    </source>
</evidence>
<protein>
    <submittedName>
        <fullName evidence="2">Uncharacterized protein</fullName>
    </submittedName>
</protein>